<dbReference type="InterPro" id="IPR036061">
    <property type="entry name" value="CheW-like_dom_sf"/>
</dbReference>
<feature type="region of interest" description="Disordered" evidence="1">
    <location>
        <begin position="155"/>
        <end position="174"/>
    </location>
</feature>
<dbReference type="Proteomes" id="UP001162734">
    <property type="component" value="Chromosome"/>
</dbReference>
<evidence type="ECO:0000256" key="1">
    <source>
        <dbReference type="SAM" id="MobiDB-lite"/>
    </source>
</evidence>
<sequence>MTPRDATGPQRHLTERREPAAPADPVVQLCAFRVGDEEYVLDLMRIREIVQPLPITPVPHAPEYVEGVLNLRGEVIPVVDVRRRFGLPAQPPTRKTKYLIVHVGGRVLALVVDGVSDVLRIPRSAIRAAPELVGSGARRFFLGVCGAEAGAARPVPGAAPAPAAPGRAPTRTLQRSAGPTRMRLLLNVKALLEPSAPAALAAARALAGAMRNG</sequence>
<dbReference type="SUPFAM" id="SSF50341">
    <property type="entry name" value="CheW-like"/>
    <property type="match status" value="1"/>
</dbReference>
<dbReference type="RefSeq" id="WP_248343516.1">
    <property type="nucleotide sequence ID" value="NZ_AP025592.1"/>
</dbReference>
<evidence type="ECO:0000313" key="3">
    <source>
        <dbReference type="EMBL" id="BDG06935.1"/>
    </source>
</evidence>
<dbReference type="Pfam" id="PF01584">
    <property type="entry name" value="CheW"/>
    <property type="match status" value="1"/>
</dbReference>
<dbReference type="InterPro" id="IPR002545">
    <property type="entry name" value="CheW-lke_dom"/>
</dbReference>
<dbReference type="PANTHER" id="PTHR22617">
    <property type="entry name" value="CHEMOTAXIS SENSOR HISTIDINE KINASE-RELATED"/>
    <property type="match status" value="1"/>
</dbReference>
<name>A0ABN6N139_9BACT</name>
<reference evidence="4" key="1">
    <citation type="journal article" date="2022" name="Int. J. Syst. Evol. Microbiol.">
        <title>Anaeromyxobacter oryzae sp. nov., Anaeromyxobacter diazotrophicus sp. nov. and Anaeromyxobacter paludicola sp. nov., isolated from paddy soils.</title>
        <authorList>
            <person name="Itoh H."/>
            <person name="Xu Z."/>
            <person name="Mise K."/>
            <person name="Masuda Y."/>
            <person name="Ushijima N."/>
            <person name="Hayakawa C."/>
            <person name="Shiratori Y."/>
            <person name="Senoo K."/>
        </authorList>
    </citation>
    <scope>NUCLEOTIDE SEQUENCE [LARGE SCALE GENOMIC DNA]</scope>
    <source>
        <strain evidence="4">Red630</strain>
    </source>
</reference>
<keyword evidence="4" id="KW-1185">Reference proteome</keyword>
<dbReference type="PANTHER" id="PTHR22617:SF23">
    <property type="entry name" value="CHEMOTAXIS PROTEIN CHEW"/>
    <property type="match status" value="1"/>
</dbReference>
<dbReference type="PROSITE" id="PS50851">
    <property type="entry name" value="CHEW"/>
    <property type="match status" value="1"/>
</dbReference>
<feature type="domain" description="CheW-like" evidence="2">
    <location>
        <begin position="26"/>
        <end position="197"/>
    </location>
</feature>
<dbReference type="Gene3D" id="2.40.50.180">
    <property type="entry name" value="CheA-289, Domain 4"/>
    <property type="match status" value="1"/>
</dbReference>
<feature type="region of interest" description="Disordered" evidence="1">
    <location>
        <begin position="1"/>
        <end position="20"/>
    </location>
</feature>
<dbReference type="CDD" id="cd00732">
    <property type="entry name" value="CheW"/>
    <property type="match status" value="1"/>
</dbReference>
<dbReference type="SMART" id="SM00260">
    <property type="entry name" value="CheW"/>
    <property type="match status" value="1"/>
</dbReference>
<protein>
    <recommendedName>
        <fullName evidence="2">CheW-like domain-containing protein</fullName>
    </recommendedName>
</protein>
<dbReference type="EMBL" id="AP025592">
    <property type="protein sequence ID" value="BDG06935.1"/>
    <property type="molecule type" value="Genomic_DNA"/>
</dbReference>
<proteinExistence type="predicted"/>
<evidence type="ECO:0000313" key="4">
    <source>
        <dbReference type="Proteomes" id="UP001162734"/>
    </source>
</evidence>
<evidence type="ECO:0000259" key="2">
    <source>
        <dbReference type="PROSITE" id="PS50851"/>
    </source>
</evidence>
<organism evidence="3 4">
    <name type="scientific">Anaeromyxobacter paludicola</name>
    <dbReference type="NCBI Taxonomy" id="2918171"/>
    <lineage>
        <taxon>Bacteria</taxon>
        <taxon>Pseudomonadati</taxon>
        <taxon>Myxococcota</taxon>
        <taxon>Myxococcia</taxon>
        <taxon>Myxococcales</taxon>
        <taxon>Cystobacterineae</taxon>
        <taxon>Anaeromyxobacteraceae</taxon>
        <taxon>Anaeromyxobacter</taxon>
    </lineage>
</organism>
<accession>A0ABN6N139</accession>
<gene>
    <name evidence="3" type="ORF">AMPC_00480</name>
</gene>
<dbReference type="Gene3D" id="2.30.30.40">
    <property type="entry name" value="SH3 Domains"/>
    <property type="match status" value="1"/>
</dbReference>
<dbReference type="InterPro" id="IPR039315">
    <property type="entry name" value="CheW"/>
</dbReference>